<dbReference type="PANTHER" id="PTHR24252:SF7">
    <property type="entry name" value="HYALIN"/>
    <property type="match status" value="1"/>
</dbReference>
<dbReference type="PROSITE" id="PS00134">
    <property type="entry name" value="TRYPSIN_HIS"/>
    <property type="match status" value="1"/>
</dbReference>
<dbReference type="InterPro" id="IPR009003">
    <property type="entry name" value="Peptidase_S1_PA"/>
</dbReference>
<dbReference type="PROSITE" id="PS00135">
    <property type="entry name" value="TRYPSIN_SER"/>
    <property type="match status" value="1"/>
</dbReference>
<dbReference type="FunFam" id="2.40.10.10:FF:000028">
    <property type="entry name" value="Serine protease easter"/>
    <property type="match status" value="1"/>
</dbReference>
<keyword evidence="1 6" id="KW-0732">Signal</keyword>
<evidence type="ECO:0000256" key="1">
    <source>
        <dbReference type="ARBA" id="ARBA00022729"/>
    </source>
</evidence>
<evidence type="ECO:0000256" key="6">
    <source>
        <dbReference type="SAM" id="SignalP"/>
    </source>
</evidence>
<dbReference type="SUPFAM" id="SSF50494">
    <property type="entry name" value="Trypsin-like serine proteases"/>
    <property type="match status" value="1"/>
</dbReference>
<dbReference type="InterPro" id="IPR033116">
    <property type="entry name" value="TRYPSIN_SER"/>
</dbReference>
<reference evidence="8" key="1">
    <citation type="journal article" date="2018" name="Biosci. Biotechnol. Biochem.">
        <title>Polysaccharide hydrolase of the hadal zone amphipods Hirondellea gigas.</title>
        <authorList>
            <person name="Kobayashi H."/>
            <person name="Nagahama T."/>
            <person name="Arai W."/>
            <person name="Sasagawa Y."/>
            <person name="Umeda M."/>
            <person name="Hayashi T."/>
            <person name="Nikaido I."/>
            <person name="Watanabe H."/>
            <person name="Oguri K."/>
            <person name="Kitazato H."/>
            <person name="Fujioka K."/>
            <person name="Kido Y."/>
            <person name="Takami H."/>
        </authorList>
    </citation>
    <scope>NUCLEOTIDE SEQUENCE</scope>
    <source>
        <tissue evidence="8">Whole body</tissue>
    </source>
</reference>
<dbReference type="AlphaFoldDB" id="A0A2P2I9Z6"/>
<feature type="domain" description="Peptidase S1" evidence="7">
    <location>
        <begin position="122"/>
        <end position="374"/>
    </location>
</feature>
<dbReference type="Pfam" id="PF00089">
    <property type="entry name" value="Trypsin"/>
    <property type="match status" value="1"/>
</dbReference>
<protein>
    <submittedName>
        <fullName evidence="8">Serine protease easter-like</fullName>
    </submittedName>
</protein>
<dbReference type="InterPro" id="IPR001314">
    <property type="entry name" value="Peptidase_S1A"/>
</dbReference>
<comment type="similarity">
    <text evidence="4">Belongs to the peptidase S1 family. CLIP subfamily.</text>
</comment>
<dbReference type="InterPro" id="IPR038565">
    <property type="entry name" value="CLIP_sf"/>
</dbReference>
<dbReference type="PRINTS" id="PR00722">
    <property type="entry name" value="CHYMOTRYPSIN"/>
</dbReference>
<dbReference type="InterPro" id="IPR043504">
    <property type="entry name" value="Peptidase_S1_PA_chymotrypsin"/>
</dbReference>
<dbReference type="InterPro" id="IPR018114">
    <property type="entry name" value="TRYPSIN_HIS"/>
</dbReference>
<sequence>MATRTPSLLGMRRLLLLLFVVAASLTTAQDVITFHDNGPDSSCNCIVLLDCNSLRPAPGQRMTLQQVRRLQRLRCGFQGRNIKVCCPDDVRAETISTAAPEPSHSTTTLPLNCGHSAIPDRIFGGTIAALGAHPWMVAIGYRGPRFGSGGSVEFYCGGVLITSQHVLTAAHCFPPQAHVEQLNIGDWNLETDPDCDIDNDSCAPAVVVRQAAKITRHPLYSNVNYVNDIAVIRMDAPVTFGPFIQPICIPEVFDPMIPDPQNHPRALATGWGYTESSEGSPMLREVRLPFIDIVTCNASFKGELIGKQVCAGGEEGRDSCKGDSGGPLITTGLSGPPYYLVGLTSFGRLCGLANSFGVYTLVPEFREWIKETLRL</sequence>
<feature type="signal peptide" evidence="6">
    <location>
        <begin position="1"/>
        <end position="28"/>
    </location>
</feature>
<dbReference type="Gene3D" id="3.30.1640.30">
    <property type="match status" value="1"/>
</dbReference>
<evidence type="ECO:0000259" key="7">
    <source>
        <dbReference type="PROSITE" id="PS50240"/>
    </source>
</evidence>
<keyword evidence="5 8" id="KW-0645">Protease</keyword>
<dbReference type="Gene3D" id="2.40.10.10">
    <property type="entry name" value="Trypsin-like serine proteases"/>
    <property type="match status" value="2"/>
</dbReference>
<dbReference type="CDD" id="cd00190">
    <property type="entry name" value="Tryp_SPc"/>
    <property type="match status" value="1"/>
</dbReference>
<dbReference type="SMART" id="SM00020">
    <property type="entry name" value="Tryp_SPc"/>
    <property type="match status" value="1"/>
</dbReference>
<organism evidence="8">
    <name type="scientific">Hirondellea gigas</name>
    <dbReference type="NCBI Taxonomy" id="1518452"/>
    <lineage>
        <taxon>Eukaryota</taxon>
        <taxon>Metazoa</taxon>
        <taxon>Ecdysozoa</taxon>
        <taxon>Arthropoda</taxon>
        <taxon>Crustacea</taxon>
        <taxon>Multicrustacea</taxon>
        <taxon>Malacostraca</taxon>
        <taxon>Eumalacostraca</taxon>
        <taxon>Peracarida</taxon>
        <taxon>Amphipoda</taxon>
        <taxon>Amphilochidea</taxon>
        <taxon>Lysianassida</taxon>
        <taxon>Lysianassidira</taxon>
        <taxon>Lysianassoidea</taxon>
        <taxon>Lysianassidae</taxon>
        <taxon>Hirondellea</taxon>
    </lineage>
</organism>
<dbReference type="EMBL" id="IACF01005144">
    <property type="protein sequence ID" value="LAB70730.1"/>
    <property type="molecule type" value="mRNA"/>
</dbReference>
<dbReference type="GO" id="GO:0006508">
    <property type="term" value="P:proteolysis"/>
    <property type="evidence" value="ECO:0007669"/>
    <property type="project" value="UniProtKB-KW"/>
</dbReference>
<feature type="chain" id="PRO_5015161778" evidence="6">
    <location>
        <begin position="29"/>
        <end position="375"/>
    </location>
</feature>
<dbReference type="GO" id="GO:0004252">
    <property type="term" value="F:serine-type endopeptidase activity"/>
    <property type="evidence" value="ECO:0007669"/>
    <property type="project" value="InterPro"/>
</dbReference>
<name>A0A2P2I9Z6_9CRUS</name>
<dbReference type="PROSITE" id="PS50240">
    <property type="entry name" value="TRYPSIN_DOM"/>
    <property type="match status" value="1"/>
</dbReference>
<evidence type="ECO:0000313" key="8">
    <source>
        <dbReference type="EMBL" id="LAB70730.1"/>
    </source>
</evidence>
<evidence type="ECO:0000256" key="4">
    <source>
        <dbReference type="ARBA" id="ARBA00024195"/>
    </source>
</evidence>
<keyword evidence="5" id="KW-0720">Serine protease</keyword>
<keyword evidence="3" id="KW-0325">Glycoprotein</keyword>
<dbReference type="InterPro" id="IPR001254">
    <property type="entry name" value="Trypsin_dom"/>
</dbReference>
<evidence type="ECO:0000256" key="3">
    <source>
        <dbReference type="ARBA" id="ARBA00023180"/>
    </source>
</evidence>
<proteinExistence type="evidence at transcript level"/>
<accession>A0A2P2I9Z6</accession>
<dbReference type="PANTHER" id="PTHR24252">
    <property type="entry name" value="ACROSIN-RELATED"/>
    <property type="match status" value="1"/>
</dbReference>
<keyword evidence="2" id="KW-1015">Disulfide bond</keyword>
<keyword evidence="5" id="KW-0378">Hydrolase</keyword>
<evidence type="ECO:0000256" key="2">
    <source>
        <dbReference type="ARBA" id="ARBA00023157"/>
    </source>
</evidence>
<evidence type="ECO:0000256" key="5">
    <source>
        <dbReference type="RuleBase" id="RU363034"/>
    </source>
</evidence>